<dbReference type="AlphaFoldDB" id="A0A7C4D0V0"/>
<dbReference type="EMBL" id="DTCA01000062">
    <property type="protein sequence ID" value="HGM07148.1"/>
    <property type="molecule type" value="Genomic_DNA"/>
</dbReference>
<sequence>MQNIIELANKLYNEIQGIDVVDIHEHLNPSRLSAKSFNDIIFYHYIVTELISAGMNREEFEKLSPIDRFAKVLPYFKFIRNTATFWSLKQILKDLYGLDINEINESNWKKVVESIESKGSDSTWVYTVLRKFCRVKKSFLTLSPLEPIPIYDRDIFTGALRLDVLVQNMSKDVILDLENRYSLSIERIEDLDHVLEIIFNRFDQHIVAVTLPIQPDDIFRITHRNEVSLYLRELRSKGAIGYEAKCALASYILHKILTLCSEHKKVFQMMLGVKRPVPKAAPPDYAIIMYNPEQLYILAQIFAIYSDVKFDVFIADSTLSHQVTVIAKNYPNVYLSGYWWYSMYPEIIKSYLRLRLQMLPYNKIGGFFSDAYVIEWVYGKILLAKKQIAYVLVEMITEGYIDNDLAMDIAHALLHENATKLYNV</sequence>
<reference evidence="1" key="1">
    <citation type="journal article" date="2020" name="mSystems">
        <title>Genome- and Community-Level Interaction Insights into Carbon Utilization and Element Cycling Functions of Hydrothermarchaeota in Hydrothermal Sediment.</title>
        <authorList>
            <person name="Zhou Z."/>
            <person name="Liu Y."/>
            <person name="Xu W."/>
            <person name="Pan J."/>
            <person name="Luo Z.H."/>
            <person name="Li M."/>
        </authorList>
    </citation>
    <scope>NUCLEOTIDE SEQUENCE [LARGE SCALE GENOMIC DNA]</scope>
    <source>
        <strain evidence="1">SpSt-658</strain>
    </source>
</reference>
<evidence type="ECO:0000313" key="1">
    <source>
        <dbReference type="EMBL" id="HGM07148.1"/>
    </source>
</evidence>
<comment type="caution">
    <text evidence="1">The sequence shown here is derived from an EMBL/GenBank/DDBJ whole genome shotgun (WGS) entry which is preliminary data.</text>
</comment>
<proteinExistence type="predicted"/>
<protein>
    <recommendedName>
        <fullName evidence="2">Glucuronate isomerase</fullName>
    </recommendedName>
</protein>
<gene>
    <name evidence="1" type="ORF">ENU31_01880</name>
</gene>
<dbReference type="InterPro" id="IPR032466">
    <property type="entry name" value="Metal_Hydrolase"/>
</dbReference>
<name>A0A7C4D0V0_9CREN</name>
<accession>A0A7C4D0V0</accession>
<dbReference type="Gene3D" id="3.20.20.140">
    <property type="entry name" value="Metal-dependent hydrolases"/>
    <property type="match status" value="1"/>
</dbReference>
<evidence type="ECO:0008006" key="2">
    <source>
        <dbReference type="Google" id="ProtNLM"/>
    </source>
</evidence>
<dbReference type="Gene3D" id="1.10.2020.10">
    <property type="entry name" value="uronate isomerase, domain 2, chain A"/>
    <property type="match status" value="1"/>
</dbReference>
<dbReference type="SUPFAM" id="SSF51556">
    <property type="entry name" value="Metallo-dependent hydrolases"/>
    <property type="match status" value="1"/>
</dbReference>
<organism evidence="1">
    <name type="scientific">Ignisphaera aggregans</name>
    <dbReference type="NCBI Taxonomy" id="334771"/>
    <lineage>
        <taxon>Archaea</taxon>
        <taxon>Thermoproteota</taxon>
        <taxon>Thermoprotei</taxon>
        <taxon>Desulfurococcales</taxon>
        <taxon>Desulfurococcaceae</taxon>
        <taxon>Ignisphaera</taxon>
    </lineage>
</organism>